<feature type="transmembrane region" description="Helical" evidence="1">
    <location>
        <begin position="83"/>
        <end position="101"/>
    </location>
</feature>
<keyword evidence="1" id="KW-0472">Membrane</keyword>
<feature type="transmembrane region" description="Helical" evidence="1">
    <location>
        <begin position="20"/>
        <end position="43"/>
    </location>
</feature>
<dbReference type="EMBL" id="JACIBY010000008">
    <property type="protein sequence ID" value="MBB3839873.1"/>
    <property type="molecule type" value="Genomic_DNA"/>
</dbReference>
<organism evidence="3 4">
    <name type="scientific">Runella defluvii</name>
    <dbReference type="NCBI Taxonomy" id="370973"/>
    <lineage>
        <taxon>Bacteria</taxon>
        <taxon>Pseudomonadati</taxon>
        <taxon>Bacteroidota</taxon>
        <taxon>Cytophagia</taxon>
        <taxon>Cytophagales</taxon>
        <taxon>Spirosomataceae</taxon>
        <taxon>Runella</taxon>
    </lineage>
</organism>
<proteinExistence type="predicted"/>
<sequence>MSEIKHIAQINEYKVRTIAFLVLILAIGYLETGWLLLPILLVIDFGLRAFDAGKYSPLARISDLIVKLFSFPTKPIYFPPKRFAARVGFAFSVTITVLHLLGISAIWVAGILTFFAALESLAGICAGCYVYDWLLPVWRKIGLE</sequence>
<feature type="domain" description="DUF4395" evidence="2">
    <location>
        <begin position="10"/>
        <end position="134"/>
    </location>
</feature>
<evidence type="ECO:0000259" key="2">
    <source>
        <dbReference type="Pfam" id="PF14340"/>
    </source>
</evidence>
<accession>A0A7W5ZN37</accession>
<reference evidence="3 4" key="1">
    <citation type="submission" date="2020-08" db="EMBL/GenBank/DDBJ databases">
        <title>Genomic Encyclopedia of Type Strains, Phase IV (KMG-IV): sequencing the most valuable type-strain genomes for metagenomic binning, comparative biology and taxonomic classification.</title>
        <authorList>
            <person name="Goeker M."/>
        </authorList>
    </citation>
    <scope>NUCLEOTIDE SEQUENCE [LARGE SCALE GENOMIC DNA]</scope>
    <source>
        <strain evidence="3 4">DSM 17976</strain>
    </source>
</reference>
<dbReference type="Proteomes" id="UP000541352">
    <property type="component" value="Unassembled WGS sequence"/>
</dbReference>
<comment type="caution">
    <text evidence="3">The sequence shown here is derived from an EMBL/GenBank/DDBJ whole genome shotgun (WGS) entry which is preliminary data.</text>
</comment>
<evidence type="ECO:0000256" key="1">
    <source>
        <dbReference type="SAM" id="Phobius"/>
    </source>
</evidence>
<evidence type="ECO:0000313" key="4">
    <source>
        <dbReference type="Proteomes" id="UP000541352"/>
    </source>
</evidence>
<gene>
    <name evidence="3" type="ORF">FHS57_003884</name>
</gene>
<dbReference type="AlphaFoldDB" id="A0A7W5ZN37"/>
<keyword evidence="1" id="KW-0812">Transmembrane</keyword>
<protein>
    <recommendedName>
        <fullName evidence="2">DUF4395 domain-containing protein</fullName>
    </recommendedName>
</protein>
<keyword evidence="4" id="KW-1185">Reference proteome</keyword>
<keyword evidence="1" id="KW-1133">Transmembrane helix</keyword>
<dbReference type="Pfam" id="PF14340">
    <property type="entry name" value="DUF4395"/>
    <property type="match status" value="1"/>
</dbReference>
<dbReference type="InterPro" id="IPR025508">
    <property type="entry name" value="DUF4395"/>
</dbReference>
<name>A0A7W5ZN37_9BACT</name>
<feature type="transmembrane region" description="Helical" evidence="1">
    <location>
        <begin position="107"/>
        <end position="131"/>
    </location>
</feature>
<dbReference type="RefSeq" id="WP_183976491.1">
    <property type="nucleotide sequence ID" value="NZ_JACIBY010000008.1"/>
</dbReference>
<evidence type="ECO:0000313" key="3">
    <source>
        <dbReference type="EMBL" id="MBB3839873.1"/>
    </source>
</evidence>